<protein>
    <submittedName>
        <fullName evidence="1">Uncharacterized protein</fullName>
    </submittedName>
</protein>
<evidence type="ECO:0000313" key="1">
    <source>
        <dbReference type="EMBL" id="AKH46286.1"/>
    </source>
</evidence>
<reference evidence="1" key="1">
    <citation type="journal article" date="2015" name="Front. Microbiol.">
        <title>Combining genomic sequencing methods to explore viral diversity and reveal potential virus-host interactions.</title>
        <authorList>
            <person name="Chow C.E."/>
            <person name="Winget D.M."/>
            <person name="White R.A.III."/>
            <person name="Hallam S.J."/>
            <person name="Suttle C.A."/>
        </authorList>
    </citation>
    <scope>NUCLEOTIDE SEQUENCE</scope>
    <source>
        <strain evidence="1">Anoxic3_5</strain>
    </source>
</reference>
<organism evidence="1">
    <name type="scientific">uncultured marine virus</name>
    <dbReference type="NCBI Taxonomy" id="186617"/>
    <lineage>
        <taxon>Viruses</taxon>
        <taxon>environmental samples</taxon>
    </lineage>
</organism>
<sequence length="139" mass="16072">MAIKINPADQAFSRCIRAANAYTCYKCGAQHDKSSSGLHCSHNFSRRHRTIRWCKENALPLCFGCHQWFGGNPADSGQWLEQEIGESAIQVLREKRDSKLKVPKLEEKDIAKHYREQLKEIEKKRDSGQTGYIDFESWQ</sequence>
<name>A0A0F7L5K4_9VIRU</name>
<dbReference type="EMBL" id="KR029580">
    <property type="protein sequence ID" value="AKH46286.1"/>
    <property type="molecule type" value="Genomic_DNA"/>
</dbReference>
<proteinExistence type="predicted"/>
<accession>A0A0F7L5K4</accession>
<reference evidence="1" key="2">
    <citation type="submission" date="2015-03" db="EMBL/GenBank/DDBJ databases">
        <authorList>
            <person name="Chow C.-E.T."/>
            <person name="Winget D.M."/>
            <person name="White R.A.III."/>
            <person name="Hallam S.J."/>
            <person name="Suttle C.A."/>
        </authorList>
    </citation>
    <scope>NUCLEOTIDE SEQUENCE</scope>
    <source>
        <strain evidence="1">Anoxic3_5</strain>
    </source>
</reference>